<reference evidence="3 4" key="1">
    <citation type="journal article" date="2014" name="Int. J. Syst. Evol. Microbiol.">
        <title>Nocardioides zeae sp. nov., isolated from the stem of Zea mays.</title>
        <authorList>
            <person name="Glaeser S.P."/>
            <person name="McInroy J.A."/>
            <person name="Busse H.J."/>
            <person name="Kampfer P."/>
        </authorList>
    </citation>
    <scope>NUCLEOTIDE SEQUENCE [LARGE SCALE GENOMIC DNA]</scope>
    <source>
        <strain evidence="3 4">JCM 30728</strain>
    </source>
</reference>
<dbReference type="PRINTS" id="PR01438">
    <property type="entry name" value="UNVRSLSTRESS"/>
</dbReference>
<feature type="domain" description="UspA" evidence="2">
    <location>
        <begin position="2"/>
        <end position="144"/>
    </location>
</feature>
<evidence type="ECO:0000256" key="1">
    <source>
        <dbReference type="ARBA" id="ARBA00008791"/>
    </source>
</evidence>
<comment type="similarity">
    <text evidence="1">Belongs to the universal stress protein A family.</text>
</comment>
<organism evidence="3 4">
    <name type="scientific">Nocardioides zeae</name>
    <dbReference type="NCBI Taxonomy" id="1457234"/>
    <lineage>
        <taxon>Bacteria</taxon>
        <taxon>Bacillati</taxon>
        <taxon>Actinomycetota</taxon>
        <taxon>Actinomycetes</taxon>
        <taxon>Propionibacteriales</taxon>
        <taxon>Nocardioidaceae</taxon>
        <taxon>Nocardioides</taxon>
    </lineage>
</organism>
<proteinExistence type="inferred from homology"/>
<sequence length="306" mass="31288">MTIVAGIAPGKPDVDGLSYAALLARSLRTRLRVVCVVPGPWPTPLSGGVDREYAAYLADAASEEVPAVRSLLAELAPDLEAAGVTAEVVRAVGRSVPGTLLEQVAAADATLVVLGAGANGAWGHVVVGSAADRLLHSSPVPVAVATRGFRAAPGTRVGRVTVGFRGDQASAAALARAAGLCTELGATLRVATFGVLGRTMYPPEVRGEDDVLEAYLEQATAAQAAALALLPADAVPAEVERVVSRGRDWAEAVGGLPWTPEDLLVVGSSSAGLLSRVFLGSSAAKILRHSPVPVVVVPRASWRPRV</sequence>
<evidence type="ECO:0000259" key="2">
    <source>
        <dbReference type="Pfam" id="PF00582"/>
    </source>
</evidence>
<dbReference type="Pfam" id="PF00582">
    <property type="entry name" value="Usp"/>
    <property type="match status" value="2"/>
</dbReference>
<keyword evidence="4" id="KW-1185">Reference proteome</keyword>
<dbReference type="SUPFAM" id="SSF52402">
    <property type="entry name" value="Adenine nucleotide alpha hydrolases-like"/>
    <property type="match status" value="2"/>
</dbReference>
<dbReference type="AlphaFoldDB" id="A0A6P0HHY6"/>
<dbReference type="InterPro" id="IPR006015">
    <property type="entry name" value="Universal_stress_UspA"/>
</dbReference>
<evidence type="ECO:0000313" key="4">
    <source>
        <dbReference type="Proteomes" id="UP000468687"/>
    </source>
</evidence>
<name>A0A6P0HHY6_9ACTN</name>
<dbReference type="CDD" id="cd00293">
    <property type="entry name" value="USP-like"/>
    <property type="match status" value="1"/>
</dbReference>
<dbReference type="InterPro" id="IPR006016">
    <property type="entry name" value="UspA"/>
</dbReference>
<dbReference type="PANTHER" id="PTHR46268:SF6">
    <property type="entry name" value="UNIVERSAL STRESS PROTEIN UP12"/>
    <property type="match status" value="1"/>
</dbReference>
<feature type="domain" description="UspA" evidence="2">
    <location>
        <begin position="159"/>
        <end position="298"/>
    </location>
</feature>
<protein>
    <submittedName>
        <fullName evidence="3">Universal stress protein</fullName>
    </submittedName>
</protein>
<dbReference type="EMBL" id="JAAGXA010000004">
    <property type="protein sequence ID" value="NEN78211.1"/>
    <property type="molecule type" value="Genomic_DNA"/>
</dbReference>
<dbReference type="Gene3D" id="3.40.50.12370">
    <property type="match status" value="1"/>
</dbReference>
<dbReference type="RefSeq" id="WP_163771665.1">
    <property type="nucleotide sequence ID" value="NZ_JAAGXA010000004.1"/>
</dbReference>
<dbReference type="Proteomes" id="UP000468687">
    <property type="component" value="Unassembled WGS sequence"/>
</dbReference>
<gene>
    <name evidence="3" type="ORF">G3T38_07975</name>
</gene>
<accession>A0A6P0HHY6</accession>
<evidence type="ECO:0000313" key="3">
    <source>
        <dbReference type="EMBL" id="NEN78211.1"/>
    </source>
</evidence>
<dbReference type="PANTHER" id="PTHR46268">
    <property type="entry name" value="STRESS RESPONSE PROTEIN NHAX"/>
    <property type="match status" value="1"/>
</dbReference>
<comment type="caution">
    <text evidence="3">The sequence shown here is derived from an EMBL/GenBank/DDBJ whole genome shotgun (WGS) entry which is preliminary data.</text>
</comment>